<protein>
    <recommendedName>
        <fullName evidence="1">DUF5615 domain-containing protein</fullName>
    </recommendedName>
</protein>
<reference evidence="2 3" key="1">
    <citation type="submission" date="2018-10" db="EMBL/GenBank/DDBJ databases">
        <title>Natrarchaeobius chitinivorans gen. nov., sp. nov., and Natrarchaeobius haloalkaliphilus sp. nov., alkaliphilic, chitin-utilizing haloarchaea from hypersaline alkaline lakes.</title>
        <authorList>
            <person name="Sorokin D.Y."/>
            <person name="Elcheninov A.G."/>
            <person name="Kostrikina N.A."/>
            <person name="Bale N.J."/>
            <person name="Sinninghe Damste J.S."/>
            <person name="Khijniak T.V."/>
            <person name="Kublanov I.V."/>
            <person name="Toshchakov S.V."/>
        </authorList>
    </citation>
    <scope>NUCLEOTIDE SEQUENCE [LARGE SCALE GENOMIC DNA]</scope>
    <source>
        <strain evidence="2 3">AArcht7</strain>
    </source>
</reference>
<sequence length="111" mass="11994">MRLLADEHVPPAIVSALRGEGHDVAIVGEDVELGSEDTVLLQYARETDRLILSEDTDFRGADPELNVEHHPGILACNTAASAGEIAAAIRRIEMYTDDLAGTVLYVPGNWL</sequence>
<dbReference type="EMBL" id="REFZ01000029">
    <property type="protein sequence ID" value="RQG95752.1"/>
    <property type="molecule type" value="Genomic_DNA"/>
</dbReference>
<evidence type="ECO:0000313" key="2">
    <source>
        <dbReference type="EMBL" id="RQG95752.1"/>
    </source>
</evidence>
<dbReference type="InterPro" id="IPR041049">
    <property type="entry name" value="DUF5615"/>
</dbReference>
<organism evidence="2 3">
    <name type="scientific">Natrarchaeobius chitinivorans</name>
    <dbReference type="NCBI Taxonomy" id="1679083"/>
    <lineage>
        <taxon>Archaea</taxon>
        <taxon>Methanobacteriati</taxon>
        <taxon>Methanobacteriota</taxon>
        <taxon>Stenosarchaea group</taxon>
        <taxon>Halobacteria</taxon>
        <taxon>Halobacteriales</taxon>
        <taxon>Natrialbaceae</taxon>
        <taxon>Natrarchaeobius</taxon>
    </lineage>
</organism>
<keyword evidence="3" id="KW-1185">Reference proteome</keyword>
<comment type="caution">
    <text evidence="2">The sequence shown here is derived from an EMBL/GenBank/DDBJ whole genome shotgun (WGS) entry which is preliminary data.</text>
</comment>
<dbReference type="Proteomes" id="UP000281431">
    <property type="component" value="Unassembled WGS sequence"/>
</dbReference>
<proteinExistence type="predicted"/>
<accession>A0A3N6NAX4</accession>
<name>A0A3N6NAX4_NATCH</name>
<dbReference type="Pfam" id="PF18480">
    <property type="entry name" value="DUF5615"/>
    <property type="match status" value="1"/>
</dbReference>
<gene>
    <name evidence="2" type="ORF">EA472_21130</name>
</gene>
<evidence type="ECO:0000313" key="3">
    <source>
        <dbReference type="Proteomes" id="UP000281431"/>
    </source>
</evidence>
<dbReference type="AlphaFoldDB" id="A0A3N6NAX4"/>
<evidence type="ECO:0000259" key="1">
    <source>
        <dbReference type="Pfam" id="PF18480"/>
    </source>
</evidence>
<feature type="domain" description="DUF5615" evidence="1">
    <location>
        <begin position="1"/>
        <end position="91"/>
    </location>
</feature>